<reference evidence="3" key="1">
    <citation type="submission" date="2020-08" db="EMBL/GenBank/DDBJ databases">
        <title>Genome public.</title>
        <authorList>
            <person name="Liu C."/>
            <person name="Sun Q."/>
        </authorList>
    </citation>
    <scope>NUCLEOTIDE SEQUENCE</scope>
    <source>
        <strain evidence="3">NSJ-50</strain>
    </source>
</reference>
<dbReference type="InterPro" id="IPR050921">
    <property type="entry name" value="T4SS_GSP_E_ATPase"/>
</dbReference>
<protein>
    <submittedName>
        <fullName evidence="3">Type II/IV secretion system ATPase subunit</fullName>
    </submittedName>
</protein>
<dbReference type="Proteomes" id="UP000647416">
    <property type="component" value="Unassembled WGS sequence"/>
</dbReference>
<comment type="caution">
    <text evidence="3">The sequence shown here is derived from an EMBL/GenBank/DDBJ whole genome shotgun (WGS) entry which is preliminary data.</text>
</comment>
<gene>
    <name evidence="3" type="ORF">H8706_08810</name>
</gene>
<sequence>MSLINQNTSHDLFFEPTKVSDFPSVLESVQKYISQNYASLLLEKDKDEVKTQIMFQIQKYLSDNRLKVDGMDENGLADKLYTEMAEYSFLTKYIFGKGIEEININAWNDIEVYYSGGRKEKLDEHFESPQHAVNVVRRMLHASGMVLDNAAPAVLGSLTKNIRIAVLKSPLVDDDAGVSASIRIVNPMNFSKQDLIDYKTATESMLDFLSQLIRYGVSVCVAGATGSGKTTVAGWMLSTYPDDKRVFTIESGSREVSLVKTENGKVVNSIVHTQTRPSENEAQNISQVKLLDIALRFNPNLIFVGEIRDAEAYVAQEASRTGVPVLTTIHSNSCEATYLRMVTLCKRMFDAADKTLYDLVTEAFPIIVYAKQLENGERKIMEIMECEIKTDGERVYRTIYRYNIRENYYDETGRLIIKGEHEFIGEISEGLKKRLVENGLPKSELEKICRREAAVC</sequence>
<dbReference type="GO" id="GO:0016887">
    <property type="term" value="F:ATP hydrolysis activity"/>
    <property type="evidence" value="ECO:0007669"/>
    <property type="project" value="InterPro"/>
</dbReference>
<dbReference type="Gene3D" id="3.40.50.300">
    <property type="entry name" value="P-loop containing nucleotide triphosphate hydrolases"/>
    <property type="match status" value="1"/>
</dbReference>
<dbReference type="PANTHER" id="PTHR30486">
    <property type="entry name" value="TWITCHING MOTILITY PROTEIN PILT"/>
    <property type="match status" value="1"/>
</dbReference>
<dbReference type="Pfam" id="PF00437">
    <property type="entry name" value="T2SSE"/>
    <property type="match status" value="1"/>
</dbReference>
<dbReference type="PANTHER" id="PTHR30486:SF6">
    <property type="entry name" value="TYPE IV PILUS RETRACTATION ATPASE PILT"/>
    <property type="match status" value="1"/>
</dbReference>
<evidence type="ECO:0000256" key="1">
    <source>
        <dbReference type="ARBA" id="ARBA00006611"/>
    </source>
</evidence>
<dbReference type="InterPro" id="IPR027417">
    <property type="entry name" value="P-loop_NTPase"/>
</dbReference>
<keyword evidence="4" id="KW-1185">Reference proteome</keyword>
<dbReference type="CDD" id="cd01130">
    <property type="entry name" value="VirB11-like_ATPase"/>
    <property type="match status" value="1"/>
</dbReference>
<dbReference type="SUPFAM" id="SSF52540">
    <property type="entry name" value="P-loop containing nucleoside triphosphate hydrolases"/>
    <property type="match status" value="1"/>
</dbReference>
<evidence type="ECO:0000259" key="2">
    <source>
        <dbReference type="Pfam" id="PF00437"/>
    </source>
</evidence>
<comment type="similarity">
    <text evidence="1">Belongs to the GSP E family.</text>
</comment>
<evidence type="ECO:0000313" key="3">
    <source>
        <dbReference type="EMBL" id="MBC8596967.1"/>
    </source>
</evidence>
<proteinExistence type="inferred from homology"/>
<dbReference type="EMBL" id="JACRTE010000011">
    <property type="protein sequence ID" value="MBC8596967.1"/>
    <property type="molecule type" value="Genomic_DNA"/>
</dbReference>
<dbReference type="PROSITE" id="PS00697">
    <property type="entry name" value="DNA_LIGASE_A1"/>
    <property type="match status" value="1"/>
</dbReference>
<organism evidence="3 4">
    <name type="scientific">Qingrenia yutianensis</name>
    <dbReference type="NCBI Taxonomy" id="2763676"/>
    <lineage>
        <taxon>Bacteria</taxon>
        <taxon>Bacillati</taxon>
        <taxon>Bacillota</taxon>
        <taxon>Clostridia</taxon>
        <taxon>Eubacteriales</taxon>
        <taxon>Oscillospiraceae</taxon>
        <taxon>Qingrenia</taxon>
    </lineage>
</organism>
<accession>A0A926INB4</accession>
<dbReference type="Gene3D" id="3.30.450.380">
    <property type="match status" value="1"/>
</dbReference>
<evidence type="ECO:0000313" key="4">
    <source>
        <dbReference type="Proteomes" id="UP000647416"/>
    </source>
</evidence>
<dbReference type="InterPro" id="IPR016059">
    <property type="entry name" value="DNA_ligase_ATP-dep_CS"/>
</dbReference>
<dbReference type="GO" id="GO:0003909">
    <property type="term" value="F:DNA ligase activity"/>
    <property type="evidence" value="ECO:0007669"/>
    <property type="project" value="InterPro"/>
</dbReference>
<name>A0A926INB4_9FIRM</name>
<dbReference type="AlphaFoldDB" id="A0A926INB4"/>
<feature type="domain" description="Bacterial type II secretion system protein E" evidence="2">
    <location>
        <begin position="177"/>
        <end position="349"/>
    </location>
</feature>
<dbReference type="InterPro" id="IPR001482">
    <property type="entry name" value="T2SS/T4SS_dom"/>
</dbReference>